<feature type="compositionally biased region" description="Low complexity" evidence="1">
    <location>
        <begin position="202"/>
        <end position="220"/>
    </location>
</feature>
<accession>A0A6V7XY51</accession>
<evidence type="ECO:0000256" key="1">
    <source>
        <dbReference type="SAM" id="MobiDB-lite"/>
    </source>
</evidence>
<evidence type="ECO:0000313" key="4">
    <source>
        <dbReference type="Proteomes" id="UP000580250"/>
    </source>
</evidence>
<sequence>MVQILLILILIFLNISLTFTQIFPMGSAPLYSNQIQWPSSNGVGGGGGGYFSVLTPNYQQPQQQQQPYLPQQLIVPYGSNTLWPFPQQQSAISSSYSTDDRGNLNFIGGGNPPLPPRSAFQQQQSPLTFYAGWPQQQQQFPPQQQRDNSSPLNELISQLSLALVRSFAQMLAQRDNTNNDSSSGGGGGGLIRTPREGGGFLGIPFGQPPQQQQPAPSFPGRVSTNYGYGVNAGVFAGTYGGSESVASPYGPYGSLNSQTGGGSYSGLSPWPLIPGRPQPPLQPSTNGGNSSTGGGLLRLEETARTGQGTIRQIPLTENVQTEAGGGGGGGQHDEGSGETV</sequence>
<feature type="region of interest" description="Disordered" evidence="1">
    <location>
        <begin position="175"/>
        <end position="222"/>
    </location>
</feature>
<dbReference type="AlphaFoldDB" id="A0A6V7XY51"/>
<proteinExistence type="predicted"/>
<feature type="region of interest" description="Disordered" evidence="1">
    <location>
        <begin position="263"/>
        <end position="340"/>
    </location>
</feature>
<evidence type="ECO:0000256" key="2">
    <source>
        <dbReference type="SAM" id="SignalP"/>
    </source>
</evidence>
<name>A0A6V7XY51_MELEN</name>
<feature type="chain" id="PRO_5028424176" evidence="2">
    <location>
        <begin position="21"/>
        <end position="340"/>
    </location>
</feature>
<dbReference type="EMBL" id="CAJEWN010002554">
    <property type="protein sequence ID" value="CAD2204248.1"/>
    <property type="molecule type" value="Genomic_DNA"/>
</dbReference>
<keyword evidence="2" id="KW-0732">Signal</keyword>
<comment type="caution">
    <text evidence="3">The sequence shown here is derived from an EMBL/GenBank/DDBJ whole genome shotgun (WGS) entry which is preliminary data.</text>
</comment>
<organism evidence="3 4">
    <name type="scientific">Meloidogyne enterolobii</name>
    <name type="common">Root-knot nematode worm</name>
    <name type="synonym">Meloidogyne mayaguensis</name>
    <dbReference type="NCBI Taxonomy" id="390850"/>
    <lineage>
        <taxon>Eukaryota</taxon>
        <taxon>Metazoa</taxon>
        <taxon>Ecdysozoa</taxon>
        <taxon>Nematoda</taxon>
        <taxon>Chromadorea</taxon>
        <taxon>Rhabditida</taxon>
        <taxon>Tylenchina</taxon>
        <taxon>Tylenchomorpha</taxon>
        <taxon>Tylenchoidea</taxon>
        <taxon>Meloidogynidae</taxon>
        <taxon>Meloidogyninae</taxon>
        <taxon>Meloidogyne</taxon>
    </lineage>
</organism>
<dbReference type="OrthoDB" id="10631654at2759"/>
<reference evidence="3 4" key="1">
    <citation type="submission" date="2020-08" db="EMBL/GenBank/DDBJ databases">
        <authorList>
            <person name="Koutsovoulos G."/>
            <person name="Danchin GJ E."/>
        </authorList>
    </citation>
    <scope>NUCLEOTIDE SEQUENCE [LARGE SCALE GENOMIC DNA]</scope>
</reference>
<evidence type="ECO:0000313" key="3">
    <source>
        <dbReference type="EMBL" id="CAD2204248.1"/>
    </source>
</evidence>
<feature type="compositionally biased region" description="Polar residues" evidence="1">
    <location>
        <begin position="304"/>
        <end position="321"/>
    </location>
</feature>
<feature type="signal peptide" evidence="2">
    <location>
        <begin position="1"/>
        <end position="20"/>
    </location>
</feature>
<feature type="compositionally biased region" description="Gly residues" evidence="1">
    <location>
        <begin position="183"/>
        <end position="201"/>
    </location>
</feature>
<protein>
    <submittedName>
        <fullName evidence="3">Uncharacterized protein</fullName>
    </submittedName>
</protein>
<gene>
    <name evidence="3" type="ORF">MENT_LOCUS57978</name>
</gene>
<dbReference type="Proteomes" id="UP000580250">
    <property type="component" value="Unassembled WGS sequence"/>
</dbReference>
<feature type="compositionally biased region" description="Pro residues" evidence="1">
    <location>
        <begin position="271"/>
        <end position="282"/>
    </location>
</feature>
<feature type="compositionally biased region" description="Basic and acidic residues" evidence="1">
    <location>
        <begin position="331"/>
        <end position="340"/>
    </location>
</feature>